<accession>A0AC59ZYM9</accession>
<gene>
    <name evidence="1" type="ORF">MRATA1EN22A_LOCUS24722</name>
</gene>
<evidence type="ECO:0000313" key="1">
    <source>
        <dbReference type="EMBL" id="CAN0535913.1"/>
    </source>
</evidence>
<dbReference type="Proteomes" id="UP001162501">
    <property type="component" value="Chromosome 6"/>
</dbReference>
<evidence type="ECO:0000313" key="2">
    <source>
        <dbReference type="Proteomes" id="UP001162501"/>
    </source>
</evidence>
<dbReference type="EMBL" id="OX596090">
    <property type="protein sequence ID" value="CAN0535913.1"/>
    <property type="molecule type" value="Genomic_DNA"/>
</dbReference>
<reference evidence="1" key="1">
    <citation type="submission" date="2023-05" db="EMBL/GenBank/DDBJ databases">
        <authorList>
            <consortium name="ELIXIR-Norway"/>
        </authorList>
    </citation>
    <scope>NUCLEOTIDE SEQUENCE</scope>
</reference>
<name>A0AC59ZYM9_RANTA</name>
<sequence>MGRAMFNRSLIQFPVDGWSCVPSVLFTWGQTMVEVMKIMVTSLKRSLACAAAVRAPALQQATANPRLCQRLRDTHRRVSCGVTVPSSWVLLHKALLCPPRVCSQPCVSSGSSVVGSMLTSSKRAYATPTPRAPVPAADHCRPAPPQETPKHSSVSVSVGSLGPGAHKVCLSPLSVCGRNGV</sequence>
<organism evidence="1 2">
    <name type="scientific">Rangifer tarandus platyrhynchus</name>
    <name type="common">Svalbard reindeer</name>
    <dbReference type="NCBI Taxonomy" id="3082113"/>
    <lineage>
        <taxon>Eukaryota</taxon>
        <taxon>Metazoa</taxon>
        <taxon>Chordata</taxon>
        <taxon>Craniata</taxon>
        <taxon>Vertebrata</taxon>
        <taxon>Euteleostomi</taxon>
        <taxon>Mammalia</taxon>
        <taxon>Eutheria</taxon>
        <taxon>Laurasiatheria</taxon>
        <taxon>Artiodactyla</taxon>
        <taxon>Ruminantia</taxon>
        <taxon>Pecora</taxon>
        <taxon>Cervidae</taxon>
        <taxon>Odocoileinae</taxon>
        <taxon>Rangifer</taxon>
    </lineage>
</organism>
<reference evidence="1" key="2">
    <citation type="submission" date="2025-03" db="EMBL/GenBank/DDBJ databases">
        <authorList>
            <consortium name="ELIXIR-Norway"/>
            <consortium name="Elixir Norway"/>
        </authorList>
    </citation>
    <scope>NUCLEOTIDE SEQUENCE</scope>
</reference>
<protein>
    <submittedName>
        <fullName evidence="1">Uncharacterized protein</fullName>
    </submittedName>
</protein>
<proteinExistence type="predicted"/>